<dbReference type="EMBL" id="JACHGT010000012">
    <property type="protein sequence ID" value="MBB6037534.1"/>
    <property type="molecule type" value="Genomic_DNA"/>
</dbReference>
<dbReference type="SUPFAM" id="SSF48498">
    <property type="entry name" value="Tetracyclin repressor-like, C-terminal domain"/>
    <property type="match status" value="1"/>
</dbReference>
<dbReference type="PROSITE" id="PS50977">
    <property type="entry name" value="HTH_TETR_2"/>
    <property type="match status" value="1"/>
</dbReference>
<name>A0A841FNY2_9ACTN</name>
<dbReference type="PRINTS" id="PR00455">
    <property type="entry name" value="HTHTETR"/>
</dbReference>
<evidence type="ECO:0000256" key="3">
    <source>
        <dbReference type="ARBA" id="ARBA00023163"/>
    </source>
</evidence>
<organism evidence="6 7">
    <name type="scientific">Phytomonospora endophytica</name>
    <dbReference type="NCBI Taxonomy" id="714109"/>
    <lineage>
        <taxon>Bacteria</taxon>
        <taxon>Bacillati</taxon>
        <taxon>Actinomycetota</taxon>
        <taxon>Actinomycetes</taxon>
        <taxon>Micromonosporales</taxon>
        <taxon>Micromonosporaceae</taxon>
        <taxon>Phytomonospora</taxon>
    </lineage>
</organism>
<feature type="DNA-binding region" description="H-T-H motif" evidence="4">
    <location>
        <begin position="32"/>
        <end position="51"/>
    </location>
</feature>
<gene>
    <name evidence="6" type="ORF">HNR73_005410</name>
</gene>
<comment type="caution">
    <text evidence="6">The sequence shown here is derived from an EMBL/GenBank/DDBJ whole genome shotgun (WGS) entry which is preliminary data.</text>
</comment>
<evidence type="ECO:0000256" key="4">
    <source>
        <dbReference type="PROSITE-ProRule" id="PRU00335"/>
    </source>
</evidence>
<dbReference type="InterPro" id="IPR050109">
    <property type="entry name" value="HTH-type_TetR-like_transc_reg"/>
</dbReference>
<feature type="domain" description="HTH tetR-type" evidence="5">
    <location>
        <begin position="9"/>
        <end position="69"/>
    </location>
</feature>
<protein>
    <submittedName>
        <fullName evidence="6">AcrR family transcriptional regulator</fullName>
    </submittedName>
</protein>
<dbReference type="RefSeq" id="WP_184790345.1">
    <property type="nucleotide sequence ID" value="NZ_BONT01000093.1"/>
</dbReference>
<dbReference type="Pfam" id="PF16859">
    <property type="entry name" value="TetR_C_11"/>
    <property type="match status" value="1"/>
</dbReference>
<dbReference type="AlphaFoldDB" id="A0A841FNY2"/>
<dbReference type="SUPFAM" id="SSF46689">
    <property type="entry name" value="Homeodomain-like"/>
    <property type="match status" value="1"/>
</dbReference>
<dbReference type="GO" id="GO:0000976">
    <property type="term" value="F:transcription cis-regulatory region binding"/>
    <property type="evidence" value="ECO:0007669"/>
    <property type="project" value="TreeGrafter"/>
</dbReference>
<proteinExistence type="predicted"/>
<dbReference type="Pfam" id="PF00440">
    <property type="entry name" value="TetR_N"/>
    <property type="match status" value="1"/>
</dbReference>
<dbReference type="InterPro" id="IPR011075">
    <property type="entry name" value="TetR_C"/>
</dbReference>
<accession>A0A841FNY2</accession>
<dbReference type="GO" id="GO:0003700">
    <property type="term" value="F:DNA-binding transcription factor activity"/>
    <property type="evidence" value="ECO:0007669"/>
    <property type="project" value="TreeGrafter"/>
</dbReference>
<dbReference type="Gene3D" id="1.10.357.10">
    <property type="entry name" value="Tetracycline Repressor, domain 2"/>
    <property type="match status" value="1"/>
</dbReference>
<keyword evidence="3" id="KW-0804">Transcription</keyword>
<dbReference type="PANTHER" id="PTHR30055:SF148">
    <property type="entry name" value="TETR-FAMILY TRANSCRIPTIONAL REGULATOR"/>
    <property type="match status" value="1"/>
</dbReference>
<reference evidence="6 7" key="1">
    <citation type="submission" date="2020-08" db="EMBL/GenBank/DDBJ databases">
        <title>Genomic Encyclopedia of Type Strains, Phase IV (KMG-IV): sequencing the most valuable type-strain genomes for metagenomic binning, comparative biology and taxonomic classification.</title>
        <authorList>
            <person name="Goeker M."/>
        </authorList>
    </citation>
    <scope>NUCLEOTIDE SEQUENCE [LARGE SCALE GENOMIC DNA]</scope>
    <source>
        <strain evidence="6 7">YIM 65646</strain>
    </source>
</reference>
<dbReference type="PANTHER" id="PTHR30055">
    <property type="entry name" value="HTH-TYPE TRANSCRIPTIONAL REGULATOR RUTR"/>
    <property type="match status" value="1"/>
</dbReference>
<dbReference type="Proteomes" id="UP000548476">
    <property type="component" value="Unassembled WGS sequence"/>
</dbReference>
<dbReference type="Gene3D" id="1.10.10.60">
    <property type="entry name" value="Homeodomain-like"/>
    <property type="match status" value="1"/>
</dbReference>
<sequence length="187" mass="20148">MSPGRARDADIDARVLAAAARMLSAQGYEGLSVAAVAAEAGTTRQALYRRWPGKAELAAAAVEAMETTAANHDGPPYAALVAELEDFAVAIQRPGRLSLVGTMLQDMTDPEARERYRHRIIAPRRQRLRAILERARCNGHIDPDADLDIAVTMCTGSWYGRALATNEVPDAWARRVAAVVWRGVGGG</sequence>
<dbReference type="InterPro" id="IPR001647">
    <property type="entry name" value="HTH_TetR"/>
</dbReference>
<evidence type="ECO:0000256" key="1">
    <source>
        <dbReference type="ARBA" id="ARBA00023015"/>
    </source>
</evidence>
<dbReference type="InterPro" id="IPR009057">
    <property type="entry name" value="Homeodomain-like_sf"/>
</dbReference>
<keyword evidence="7" id="KW-1185">Reference proteome</keyword>
<evidence type="ECO:0000313" key="6">
    <source>
        <dbReference type="EMBL" id="MBB6037534.1"/>
    </source>
</evidence>
<evidence type="ECO:0000256" key="2">
    <source>
        <dbReference type="ARBA" id="ARBA00023125"/>
    </source>
</evidence>
<evidence type="ECO:0000259" key="5">
    <source>
        <dbReference type="PROSITE" id="PS50977"/>
    </source>
</evidence>
<keyword evidence="1" id="KW-0805">Transcription regulation</keyword>
<evidence type="ECO:0000313" key="7">
    <source>
        <dbReference type="Proteomes" id="UP000548476"/>
    </source>
</evidence>
<keyword evidence="2 4" id="KW-0238">DNA-binding</keyword>
<dbReference type="InterPro" id="IPR036271">
    <property type="entry name" value="Tet_transcr_reg_TetR-rel_C_sf"/>
</dbReference>